<dbReference type="InterPro" id="IPR054468">
    <property type="entry name" value="NrSPol-like_HBD"/>
</dbReference>
<comment type="caution">
    <text evidence="2">The sequence shown here is derived from an EMBL/GenBank/DDBJ whole genome shotgun (WGS) entry which is preliminary data.</text>
</comment>
<evidence type="ECO:0000313" key="3">
    <source>
        <dbReference type="Proteomes" id="UP000635565"/>
    </source>
</evidence>
<dbReference type="Proteomes" id="UP000635565">
    <property type="component" value="Unassembled WGS sequence"/>
</dbReference>
<reference evidence="2 3" key="1">
    <citation type="journal article" date="2021" name="Int. J. Syst. Evol. Microbiol.">
        <title>Reticulibacter mediterranei gen. nov., sp. nov., within the new family Reticulibacteraceae fam. nov., and Ktedonospora formicarum gen. nov., sp. nov., Ktedonobacter robiniae sp. nov., Dictyobacter formicarum sp. nov. and Dictyobacter arantiisoli sp. nov., belonging to the class Ktedonobacteria.</title>
        <authorList>
            <person name="Yabe S."/>
            <person name="Zheng Y."/>
            <person name="Wang C.M."/>
            <person name="Sakai Y."/>
            <person name="Abe K."/>
            <person name="Yokota A."/>
            <person name="Donadio S."/>
            <person name="Cavaletti L."/>
            <person name="Monciardini P."/>
        </authorList>
    </citation>
    <scope>NUCLEOTIDE SEQUENCE [LARGE SCALE GENOMIC DNA]</scope>
    <source>
        <strain evidence="2 3">SOSP1-9</strain>
    </source>
</reference>
<protein>
    <recommendedName>
        <fullName evidence="1">NrS-1 polymerase-like HBD domain-containing protein</fullName>
    </recommendedName>
</protein>
<sequence length="316" mass="35893">MEKEGHIRQHREVPTPLEVQFSKIPQDLKEIPQWVMWKYLIVSGEITKPPFDAATGKLASVANRNTWSTFTKAQKAYEEGRYSGVGFMLTPESGLVGIDIDHCLESGQSTLEAQTILQKLNTYKERSPSGKGIRIFLKGSLPGVSRKKGNIELYQEKRYLTVTGQQLADSLNEIAEQQRELNEIYTSLFPHTATKEPQQKLVFDTKPNNVYTQDTQSDESVLQKALKAANGQTFQRYFAGDPTLWEGKNARHPSHSEADFALCLMLSFWTKGDHAQIDRLFRRSGLIRPKWDRSSRGIQTYGDLTIEKAIQQKANQ</sequence>
<feature type="domain" description="NrS-1 polymerase-like HBD" evidence="1">
    <location>
        <begin position="255"/>
        <end position="314"/>
    </location>
</feature>
<gene>
    <name evidence="2" type="ORF">KSZ_31910</name>
</gene>
<name>A0ABQ3VHC9_9CHLR</name>
<proteinExistence type="predicted"/>
<dbReference type="RefSeq" id="WP_201362850.1">
    <property type="nucleotide sequence ID" value="NZ_BNJJ01000008.1"/>
</dbReference>
<accession>A0ABQ3VHC9</accession>
<keyword evidence="3" id="KW-1185">Reference proteome</keyword>
<dbReference type="EMBL" id="BNJJ01000008">
    <property type="protein sequence ID" value="GHO85185.1"/>
    <property type="molecule type" value="Genomic_DNA"/>
</dbReference>
<evidence type="ECO:0000313" key="2">
    <source>
        <dbReference type="EMBL" id="GHO85185.1"/>
    </source>
</evidence>
<dbReference type="Pfam" id="PF22763">
    <property type="entry name" value="NrS1-1_pol-like_HBD"/>
    <property type="match status" value="1"/>
</dbReference>
<evidence type="ECO:0000259" key="1">
    <source>
        <dbReference type="Pfam" id="PF22763"/>
    </source>
</evidence>
<organism evidence="2 3">
    <name type="scientific">Dictyobacter formicarum</name>
    <dbReference type="NCBI Taxonomy" id="2778368"/>
    <lineage>
        <taxon>Bacteria</taxon>
        <taxon>Bacillati</taxon>
        <taxon>Chloroflexota</taxon>
        <taxon>Ktedonobacteria</taxon>
        <taxon>Ktedonobacterales</taxon>
        <taxon>Dictyobacteraceae</taxon>
        <taxon>Dictyobacter</taxon>
    </lineage>
</organism>